<gene>
    <name evidence="1" type="ORF">D9T18_09160</name>
</gene>
<dbReference type="AlphaFoldDB" id="A0AAD0U410"/>
<reference evidence="1 2" key="1">
    <citation type="submission" date="2018-10" db="EMBL/GenBank/DDBJ databases">
        <title>Complete Genome Sequence and Transcriptomic Profiles of a Marine Bacterium, Pseudoalteromonas agarivorans Hao 2018.</title>
        <authorList>
            <person name="Hao L."/>
        </authorList>
    </citation>
    <scope>NUCLEOTIDE SEQUENCE [LARGE SCALE GENOMIC DNA]</scope>
    <source>
        <strain evidence="1 2">Hao 2018</strain>
    </source>
</reference>
<name>A0AAD0U410_9GAMM</name>
<proteinExistence type="predicted"/>
<protein>
    <submittedName>
        <fullName evidence="1">Uncharacterized protein</fullName>
    </submittedName>
</protein>
<evidence type="ECO:0000313" key="2">
    <source>
        <dbReference type="Proteomes" id="UP000279995"/>
    </source>
</evidence>
<sequence>MTKKQRLIDAFERLKAGKPIRISEERKISPSAVEDEAGVSRSLLRNNNEYEDLFKQIVEAKKAQSESVKTGLNKKLSSIDPVVKELEHQLAKSKMEVKEWQKKYSKLLACNAELTQVILEQRFESYMSKVSSDEVDNVFDHKEKQ</sequence>
<dbReference type="EMBL" id="CP033065">
    <property type="protein sequence ID" value="AYM86864.1"/>
    <property type="molecule type" value="Genomic_DNA"/>
</dbReference>
<dbReference type="RefSeq" id="WP_121637597.1">
    <property type="nucleotide sequence ID" value="NZ_CP033065.1"/>
</dbReference>
<dbReference type="Proteomes" id="UP000279995">
    <property type="component" value="Chromosome I"/>
</dbReference>
<evidence type="ECO:0000313" key="1">
    <source>
        <dbReference type="EMBL" id="AYM86864.1"/>
    </source>
</evidence>
<organism evidence="1 2">
    <name type="scientific">Pseudoalteromonas agarivorans</name>
    <dbReference type="NCBI Taxonomy" id="176102"/>
    <lineage>
        <taxon>Bacteria</taxon>
        <taxon>Pseudomonadati</taxon>
        <taxon>Pseudomonadota</taxon>
        <taxon>Gammaproteobacteria</taxon>
        <taxon>Alteromonadales</taxon>
        <taxon>Pseudoalteromonadaceae</taxon>
        <taxon>Pseudoalteromonas</taxon>
    </lineage>
</organism>
<accession>A0AAD0U410</accession>